<dbReference type="RefSeq" id="WP_142782672.1">
    <property type="nucleotide sequence ID" value="NZ_CP033218.1"/>
</dbReference>
<evidence type="ECO:0000313" key="2">
    <source>
        <dbReference type="Proteomes" id="UP000595038"/>
    </source>
</evidence>
<name>A0AB37GF15_BACLI</name>
<organism evidence="1 2">
    <name type="scientific">Bacillus licheniformis</name>
    <dbReference type="NCBI Taxonomy" id="1402"/>
    <lineage>
        <taxon>Bacteria</taxon>
        <taxon>Bacillati</taxon>
        <taxon>Bacillota</taxon>
        <taxon>Bacilli</taxon>
        <taxon>Bacillales</taxon>
        <taxon>Bacillaceae</taxon>
        <taxon>Bacillus</taxon>
    </lineage>
</organism>
<reference evidence="1 2" key="1">
    <citation type="submission" date="2020-12" db="EMBL/GenBank/DDBJ databases">
        <title>FDA dAtabase for Regulatory Grade micrObial Sequences (FDA-ARGOS): Supporting development and validation of Infectious Disease Dx tests.</title>
        <authorList>
            <person name="Nelson B."/>
            <person name="Plummer A."/>
            <person name="Tallon L."/>
            <person name="Sadzewicz L."/>
            <person name="Zhao X."/>
            <person name="Boylan J."/>
            <person name="Ott S."/>
            <person name="Bowen H."/>
            <person name="Vavikolanu K."/>
            <person name="Mehta A."/>
            <person name="Aluvathingal J."/>
            <person name="Nadendla S."/>
            <person name="Myers T."/>
            <person name="Yan Y."/>
            <person name="Sichtig H."/>
        </authorList>
    </citation>
    <scope>NUCLEOTIDE SEQUENCE [LARGE SCALE GENOMIC DNA]</scope>
    <source>
        <strain evidence="1 2">FDAARGOS_923</strain>
    </source>
</reference>
<gene>
    <name evidence="1" type="ORF">I6G80_14415</name>
</gene>
<protein>
    <submittedName>
        <fullName evidence="1">Uncharacterized protein</fullName>
    </submittedName>
</protein>
<dbReference type="AlphaFoldDB" id="A0AB37GF15"/>
<sequence length="153" mass="17895">MMTIGLAVAGGAISLVSALFVQCFQFKNQIKMEEIKVKREYKLKRMDVYNEILKIQNKDYVATINAEEGTCKFNYDIYLNSIKPILYQNYHLLGEKVIEAVKNIEDFLYSRNVAYDRPDITDEEVCTDFLNMINLMENEAKQFRLDLEKVEII</sequence>
<proteinExistence type="predicted"/>
<dbReference type="EMBL" id="CP065647">
    <property type="protein sequence ID" value="QPR71042.1"/>
    <property type="molecule type" value="Genomic_DNA"/>
</dbReference>
<accession>A0AB37GF15</accession>
<dbReference type="Proteomes" id="UP000595038">
    <property type="component" value="Chromosome"/>
</dbReference>
<evidence type="ECO:0000313" key="1">
    <source>
        <dbReference type="EMBL" id="QPR71042.1"/>
    </source>
</evidence>